<comment type="caution">
    <text evidence="2">The sequence shown here is derived from an EMBL/GenBank/DDBJ whole genome shotgun (WGS) entry which is preliminary data.</text>
</comment>
<evidence type="ECO:0000313" key="2">
    <source>
        <dbReference type="EMBL" id="EDP46477.1"/>
    </source>
</evidence>
<dbReference type="Pfam" id="PF18456">
    <property type="entry name" value="CmlA_N"/>
    <property type="match status" value="1"/>
</dbReference>
<reference evidence="2" key="2">
    <citation type="submission" date="2007-10" db="EMBL/GenBank/DDBJ databases">
        <authorList>
            <person name="Myers G.S."/>
        </authorList>
    </citation>
    <scope>NUCLEOTIDE SEQUENCE [LARGE SCALE GENOMIC DNA]</scope>
</reference>
<dbReference type="OrthoDB" id="5657199at2"/>
<dbReference type="Proteomes" id="UP000054075">
    <property type="component" value="Unassembled WGS sequence"/>
</dbReference>
<dbReference type="RefSeq" id="WP_006035453.1">
    <property type="nucleotide sequence ID" value="NZ_AAQJ02000001.1"/>
</dbReference>
<keyword evidence="3" id="KW-1185">Reference proteome</keyword>
<dbReference type="STRING" id="59196.RICGR_0728"/>
<gene>
    <name evidence="2" type="ORF">RICGR_0728</name>
</gene>
<dbReference type="InterPro" id="IPR041141">
    <property type="entry name" value="CmlA_N"/>
</dbReference>
<name>A8PMH3_9COXI</name>
<accession>A8PMH3</accession>
<evidence type="ECO:0000259" key="1">
    <source>
        <dbReference type="Pfam" id="PF18456"/>
    </source>
</evidence>
<sequence length="116" mass="13239">MSRFYYLKRNIVIEPLIARYYASPYLVSPCSAPRFFSYLVKKLLFSFSRGAPEQHELILQNSRMQGGPFVSLPSKCLLEVKNLLDKLQKNLKDLFAIADAQQTLLIGLILLNLVMG</sequence>
<reference evidence="2" key="1">
    <citation type="submission" date="2006-04" db="EMBL/GenBank/DDBJ databases">
        <authorList>
            <person name="Seshadri R."/>
            <person name="Federici B.A."/>
        </authorList>
    </citation>
    <scope>NUCLEOTIDE SEQUENCE [LARGE SCALE GENOMIC DNA]</scope>
</reference>
<dbReference type="AlphaFoldDB" id="A8PMH3"/>
<dbReference type="eggNOG" id="COG2220">
    <property type="taxonomic scope" value="Bacteria"/>
</dbReference>
<feature type="domain" description="Diiron non-heme beta-hydroxylase N-terminal" evidence="1">
    <location>
        <begin position="6"/>
        <end position="102"/>
    </location>
</feature>
<protein>
    <submittedName>
        <fullName evidence="2">Antibiotic biosynthesis protein</fullName>
    </submittedName>
</protein>
<organism evidence="2 3">
    <name type="scientific">Rickettsiella grylli</name>
    <dbReference type="NCBI Taxonomy" id="59196"/>
    <lineage>
        <taxon>Bacteria</taxon>
        <taxon>Pseudomonadati</taxon>
        <taxon>Pseudomonadota</taxon>
        <taxon>Gammaproteobacteria</taxon>
        <taxon>Legionellales</taxon>
        <taxon>Coxiellaceae</taxon>
        <taxon>Rickettsiella</taxon>
    </lineage>
</organism>
<dbReference type="EMBL" id="AAQJ02000001">
    <property type="protein sequence ID" value="EDP46477.1"/>
    <property type="molecule type" value="Genomic_DNA"/>
</dbReference>
<evidence type="ECO:0000313" key="3">
    <source>
        <dbReference type="Proteomes" id="UP000054075"/>
    </source>
</evidence>
<proteinExistence type="predicted"/>